<comment type="caution">
    <text evidence="2">The sequence shown here is derived from an EMBL/GenBank/DDBJ whole genome shotgun (WGS) entry which is preliminary data.</text>
</comment>
<proteinExistence type="predicted"/>
<dbReference type="Gene3D" id="3.40.50.300">
    <property type="entry name" value="P-loop containing nucleotide triphosphate hydrolases"/>
    <property type="match status" value="1"/>
</dbReference>
<reference evidence="2 3" key="1">
    <citation type="submission" date="2019-04" db="EMBL/GenBank/DDBJ databases">
        <title>Microbes associate with the intestines of laboratory mice.</title>
        <authorList>
            <person name="Navarre W."/>
            <person name="Wong E."/>
            <person name="Huang K."/>
            <person name="Tropini C."/>
            <person name="Ng K."/>
            <person name="Yu B."/>
        </authorList>
    </citation>
    <scope>NUCLEOTIDE SEQUENCE [LARGE SCALE GENOMIC DNA]</scope>
    <source>
        <strain evidence="2 3">NM46_B2-13</strain>
    </source>
</reference>
<dbReference type="InterPro" id="IPR027417">
    <property type="entry name" value="P-loop_NTPase"/>
</dbReference>
<dbReference type="Proteomes" id="UP000309893">
    <property type="component" value="Unassembled WGS sequence"/>
</dbReference>
<gene>
    <name evidence="2" type="ORF">E5344_03295</name>
</gene>
<feature type="compositionally biased region" description="Polar residues" evidence="1">
    <location>
        <begin position="368"/>
        <end position="377"/>
    </location>
</feature>
<dbReference type="AlphaFoldDB" id="A0A4S2DFX4"/>
<feature type="region of interest" description="Disordered" evidence="1">
    <location>
        <begin position="358"/>
        <end position="377"/>
    </location>
</feature>
<dbReference type="EMBL" id="SRYO01000001">
    <property type="protein sequence ID" value="TGY39634.1"/>
    <property type="molecule type" value="Genomic_DNA"/>
</dbReference>
<protein>
    <submittedName>
        <fullName evidence="2">Uncharacterized protein</fullName>
    </submittedName>
</protein>
<organism evidence="2 3">
    <name type="scientific">Microbacterium laevaniformans</name>
    <dbReference type="NCBI Taxonomy" id="36807"/>
    <lineage>
        <taxon>Bacteria</taxon>
        <taxon>Bacillati</taxon>
        <taxon>Actinomycetota</taxon>
        <taxon>Actinomycetes</taxon>
        <taxon>Micrococcales</taxon>
        <taxon>Microbacteriaceae</taxon>
        <taxon>Microbacterium</taxon>
    </lineage>
</organism>
<name>A0A4S2DFX4_9MICO</name>
<sequence>MNRSSRWRVSDATAYSALRSRVVRNTAEATSSGSERTDSSDIVRTQEVRGRALMLDAYDRSSVEAFMSGLRPEALRTVPEDPVVVNRRDYFESVVAAVLSPDSAPDGSRRLIVLFDEAAPGASRLTTPAVAIAPGAVVVAMDELRALHPNFALARSGAADVDDVDQSALEWRAALLGRAREDGRCVILDGWSGSLESLARVTTQFRKSGFEAVALVSRASRAQVLLGELESELAFGDATRFARARVQLGGAASSALSRMFDEVSERDGRGQPLQAGSPTDVQAMSTLESMNWLSSLRRIHEHVAGSRRAAASYGSGVAELHRLALQEVLPSLDLPAGSAVVEHQRRLLVARATEWQSTGVLPEPSPTPTLDTGSMGI</sequence>
<accession>A0A4S2DFX4</accession>
<evidence type="ECO:0000313" key="2">
    <source>
        <dbReference type="EMBL" id="TGY39634.1"/>
    </source>
</evidence>
<evidence type="ECO:0000313" key="3">
    <source>
        <dbReference type="Proteomes" id="UP000309893"/>
    </source>
</evidence>
<evidence type="ECO:0000256" key="1">
    <source>
        <dbReference type="SAM" id="MobiDB-lite"/>
    </source>
</evidence>